<dbReference type="EnsemblPlants" id="TuG1812S0001455500.01.T01">
    <property type="protein sequence ID" value="TuG1812S0001455500.01.T01.s_cds9644"/>
    <property type="gene ID" value="TuG1812S0001455500.01"/>
</dbReference>
<sequence>MAAGRASPFTFAVFSMLVMSSVGHLRPLCSDCGTLCSTKCTVEVKTCCGNDCNGGARESCRSGVFQRCTAENTCCSSNGTCTCDYNAVAQSRCMGLGDGYTRCEACTRGRSDQCYRICNNDCNNNCKKKECRH</sequence>
<organism evidence="2 3">
    <name type="scientific">Triticum urartu</name>
    <name type="common">Red wild einkorn</name>
    <name type="synonym">Crithodium urartu</name>
    <dbReference type="NCBI Taxonomy" id="4572"/>
    <lineage>
        <taxon>Eukaryota</taxon>
        <taxon>Viridiplantae</taxon>
        <taxon>Streptophyta</taxon>
        <taxon>Embryophyta</taxon>
        <taxon>Tracheophyta</taxon>
        <taxon>Spermatophyta</taxon>
        <taxon>Magnoliopsida</taxon>
        <taxon>Liliopsida</taxon>
        <taxon>Poales</taxon>
        <taxon>Poaceae</taxon>
        <taxon>BOP clade</taxon>
        <taxon>Pooideae</taxon>
        <taxon>Triticodae</taxon>
        <taxon>Triticeae</taxon>
        <taxon>Triticinae</taxon>
        <taxon>Triticum</taxon>
    </lineage>
</organism>
<evidence type="ECO:0000313" key="2">
    <source>
        <dbReference type="EnsemblPlants" id="TuG1812S0001455500.01.T01.s_cds9644"/>
    </source>
</evidence>
<feature type="signal peptide" evidence="1">
    <location>
        <begin position="1"/>
        <end position="23"/>
    </location>
</feature>
<evidence type="ECO:0000313" key="3">
    <source>
        <dbReference type="Proteomes" id="UP000015106"/>
    </source>
</evidence>
<dbReference type="AlphaFoldDB" id="A0A8R7R900"/>
<protein>
    <submittedName>
        <fullName evidence="2">Uncharacterized protein</fullName>
    </submittedName>
</protein>
<dbReference type="Proteomes" id="UP000015106">
    <property type="component" value="Unassembled WGS sequence"/>
</dbReference>
<evidence type="ECO:0000256" key="1">
    <source>
        <dbReference type="SAM" id="SignalP"/>
    </source>
</evidence>
<keyword evidence="3" id="KW-1185">Reference proteome</keyword>
<name>A0A8R7R900_TRIUA</name>
<dbReference type="Gramene" id="TuG1812U0000199500.01.T01">
    <property type="protein sequence ID" value="TuG1812U0000199500.01.T01.s_cds4290"/>
    <property type="gene ID" value="TuG1812U0000199500.01"/>
</dbReference>
<reference evidence="3" key="1">
    <citation type="journal article" date="2013" name="Nature">
        <title>Draft genome of the wheat A-genome progenitor Triticum urartu.</title>
        <authorList>
            <person name="Ling H.Q."/>
            <person name="Zhao S."/>
            <person name="Liu D."/>
            <person name="Wang J."/>
            <person name="Sun H."/>
            <person name="Zhang C."/>
            <person name="Fan H."/>
            <person name="Li D."/>
            <person name="Dong L."/>
            <person name="Tao Y."/>
            <person name="Gao C."/>
            <person name="Wu H."/>
            <person name="Li Y."/>
            <person name="Cui Y."/>
            <person name="Guo X."/>
            <person name="Zheng S."/>
            <person name="Wang B."/>
            <person name="Yu K."/>
            <person name="Liang Q."/>
            <person name="Yang W."/>
            <person name="Lou X."/>
            <person name="Chen J."/>
            <person name="Feng M."/>
            <person name="Jian J."/>
            <person name="Zhang X."/>
            <person name="Luo G."/>
            <person name="Jiang Y."/>
            <person name="Liu J."/>
            <person name="Wang Z."/>
            <person name="Sha Y."/>
            <person name="Zhang B."/>
            <person name="Wu H."/>
            <person name="Tang D."/>
            <person name="Shen Q."/>
            <person name="Xue P."/>
            <person name="Zou S."/>
            <person name="Wang X."/>
            <person name="Liu X."/>
            <person name="Wang F."/>
            <person name="Yang Y."/>
            <person name="An X."/>
            <person name="Dong Z."/>
            <person name="Zhang K."/>
            <person name="Zhang X."/>
            <person name="Luo M.C."/>
            <person name="Dvorak J."/>
            <person name="Tong Y."/>
            <person name="Wang J."/>
            <person name="Yang H."/>
            <person name="Li Z."/>
            <person name="Wang D."/>
            <person name="Zhang A."/>
            <person name="Wang J."/>
        </authorList>
    </citation>
    <scope>NUCLEOTIDE SEQUENCE</scope>
    <source>
        <strain evidence="3">cv. G1812</strain>
    </source>
</reference>
<reference evidence="2" key="2">
    <citation type="submission" date="2022-06" db="UniProtKB">
        <authorList>
            <consortium name="EnsemblPlants"/>
        </authorList>
    </citation>
    <scope>IDENTIFICATION</scope>
</reference>
<keyword evidence="1" id="KW-0732">Signal</keyword>
<dbReference type="EnsemblPlants" id="TuG1812U0000199500.01.T01">
    <property type="protein sequence ID" value="TuG1812U0000199500.01.T01.s_cds4290"/>
    <property type="gene ID" value="TuG1812U0000199500.01"/>
</dbReference>
<feature type="chain" id="PRO_5036272738" evidence="1">
    <location>
        <begin position="24"/>
        <end position="133"/>
    </location>
</feature>
<accession>A0A8R7R900</accession>
<proteinExistence type="predicted"/>
<dbReference type="Gramene" id="TuG1812S0001455500.01.T01">
    <property type="protein sequence ID" value="TuG1812S0001455500.01.T01.s_cds9644"/>
    <property type="gene ID" value="TuG1812S0001455500.01"/>
</dbReference>